<feature type="transmembrane region" description="Helical" evidence="1">
    <location>
        <begin position="26"/>
        <end position="47"/>
    </location>
</feature>
<gene>
    <name evidence="2" type="ORF">AO063_18835</name>
</gene>
<feature type="transmembrane region" description="Helical" evidence="1">
    <location>
        <begin position="59"/>
        <end position="77"/>
    </location>
</feature>
<accession>A0A0W0HXZ2</accession>
<dbReference type="RefSeq" id="WP_056859329.1">
    <property type="nucleotide sequence ID" value="NZ_LKEF01000016.1"/>
</dbReference>
<dbReference type="AlphaFoldDB" id="A0A0W0HXZ2"/>
<keyword evidence="1" id="KW-0812">Transmembrane</keyword>
<proteinExistence type="predicted"/>
<keyword evidence="1" id="KW-0472">Membrane</keyword>
<dbReference type="Proteomes" id="UP000054197">
    <property type="component" value="Unassembled WGS sequence"/>
</dbReference>
<dbReference type="EMBL" id="LKEF01000016">
    <property type="protein sequence ID" value="KTB65792.1"/>
    <property type="molecule type" value="Genomic_DNA"/>
</dbReference>
<comment type="caution">
    <text evidence="2">The sequence shown here is derived from an EMBL/GenBank/DDBJ whole genome shotgun (WGS) entry which is preliminary data.</text>
</comment>
<feature type="transmembrane region" description="Helical" evidence="1">
    <location>
        <begin position="83"/>
        <end position="103"/>
    </location>
</feature>
<evidence type="ECO:0000256" key="1">
    <source>
        <dbReference type="SAM" id="Phobius"/>
    </source>
</evidence>
<name>A0A0W0HXZ2_PSEFL</name>
<reference evidence="2 3" key="1">
    <citation type="submission" date="2015-09" db="EMBL/GenBank/DDBJ databases">
        <title>Genome sequence of ICMP 11288.</title>
        <authorList>
            <person name="Visnovsky S."/>
            <person name="Lu A."/>
            <person name="Panda P."/>
            <person name="Pitman A."/>
        </authorList>
    </citation>
    <scope>NUCLEOTIDE SEQUENCE [LARGE SCALE GENOMIC DNA]</scope>
    <source>
        <strain evidence="2 3">ICMP 11288</strain>
    </source>
</reference>
<protein>
    <submittedName>
        <fullName evidence="2">Uncharacterized protein</fullName>
    </submittedName>
</protein>
<keyword evidence="1" id="KW-1133">Transmembrane helix</keyword>
<evidence type="ECO:0000313" key="3">
    <source>
        <dbReference type="Proteomes" id="UP000054197"/>
    </source>
</evidence>
<sequence>MVVVSLLSGGAAGFLASTTYLRRLGPAMQTGCSVALLLGLMILSGLGHWMLARGRVASTGWQTGYFVLCLIVVTPTIQYRPHALAYLLGVAFPLLGILLLNTYRYHDMRLKLANIRCQ</sequence>
<evidence type="ECO:0000313" key="2">
    <source>
        <dbReference type="EMBL" id="KTB65792.1"/>
    </source>
</evidence>
<organism evidence="2 3">
    <name type="scientific">Pseudomonas fluorescens ICMP 11288</name>
    <dbReference type="NCBI Taxonomy" id="1198309"/>
    <lineage>
        <taxon>Bacteria</taxon>
        <taxon>Pseudomonadati</taxon>
        <taxon>Pseudomonadota</taxon>
        <taxon>Gammaproteobacteria</taxon>
        <taxon>Pseudomonadales</taxon>
        <taxon>Pseudomonadaceae</taxon>
        <taxon>Pseudomonas</taxon>
    </lineage>
</organism>